<keyword evidence="3" id="KW-1185">Reference proteome</keyword>
<organism evidence="2 3">
    <name type="scientific">Erythroxylum novogranatense</name>
    <dbReference type="NCBI Taxonomy" id="1862640"/>
    <lineage>
        <taxon>Eukaryota</taxon>
        <taxon>Viridiplantae</taxon>
        <taxon>Streptophyta</taxon>
        <taxon>Embryophyta</taxon>
        <taxon>Tracheophyta</taxon>
        <taxon>Spermatophyta</taxon>
        <taxon>Magnoliopsida</taxon>
        <taxon>eudicotyledons</taxon>
        <taxon>Gunneridae</taxon>
        <taxon>Pentapetalae</taxon>
        <taxon>rosids</taxon>
        <taxon>fabids</taxon>
        <taxon>Malpighiales</taxon>
        <taxon>Erythroxylaceae</taxon>
        <taxon>Erythroxylum</taxon>
    </lineage>
</organism>
<protein>
    <submittedName>
        <fullName evidence="2">Uncharacterized protein</fullName>
    </submittedName>
</protein>
<comment type="caution">
    <text evidence="2">The sequence shown here is derived from an EMBL/GenBank/DDBJ whole genome shotgun (WGS) entry which is preliminary data.</text>
</comment>
<name>A0AAV8UEJ9_9ROSI</name>
<evidence type="ECO:0000313" key="3">
    <source>
        <dbReference type="Proteomes" id="UP001159364"/>
    </source>
</evidence>
<sequence length="275" mass="31124">MEDICCFSVIEFMESLWFHRVVLCSAKPVPKTLTQPSLSITESLLYPSSTHLSLPTPPDDEISPPTSPFPEDGTTSSSASAPLTLLDYSKKLGDDNNEVEKRERPARLNPITGRVRSHSFSASTEKRPKRIRHTARTSRRLQKSMSCRSSEELELEEVKGFMDLGFVFNKEHLTPRMMSVVPGLQRLGLFRKTINNTSPMDCGSVTEGDDNKPRKEEEEEKEGAIRPYLSEAWLITRPDSPLLNLRLPKVSTASDMKKHLRFWARTVATAIYRES</sequence>
<accession>A0AAV8UEJ9</accession>
<gene>
    <name evidence="2" type="ORF">K2173_019416</name>
</gene>
<dbReference type="PANTHER" id="PTHR33785">
    <property type="entry name" value="OS06G0550800 PROTEIN"/>
    <property type="match status" value="1"/>
</dbReference>
<dbReference type="EMBL" id="JAIWQS010000008">
    <property type="protein sequence ID" value="KAJ8899717.1"/>
    <property type="molecule type" value="Genomic_DNA"/>
</dbReference>
<dbReference type="Proteomes" id="UP001159364">
    <property type="component" value="Linkage Group LG08"/>
</dbReference>
<feature type="region of interest" description="Disordered" evidence="1">
    <location>
        <begin position="49"/>
        <end position="80"/>
    </location>
</feature>
<evidence type="ECO:0000256" key="1">
    <source>
        <dbReference type="SAM" id="MobiDB-lite"/>
    </source>
</evidence>
<feature type="region of interest" description="Disordered" evidence="1">
    <location>
        <begin position="198"/>
        <end position="223"/>
    </location>
</feature>
<proteinExistence type="predicted"/>
<dbReference type="PANTHER" id="PTHR33785:SF2">
    <property type="entry name" value="DUF1685 DOMAIN-CONTAINING PROTEIN"/>
    <property type="match status" value="1"/>
</dbReference>
<dbReference type="AlphaFoldDB" id="A0AAV8UEJ9"/>
<reference evidence="2 3" key="1">
    <citation type="submission" date="2021-09" db="EMBL/GenBank/DDBJ databases">
        <title>Genomic insights and catalytic innovation underlie evolution of tropane alkaloids biosynthesis.</title>
        <authorList>
            <person name="Wang Y.-J."/>
            <person name="Tian T."/>
            <person name="Huang J.-P."/>
            <person name="Huang S.-X."/>
        </authorList>
    </citation>
    <scope>NUCLEOTIDE SEQUENCE [LARGE SCALE GENOMIC DNA]</scope>
    <source>
        <strain evidence="2">KIB-2018</strain>
        <tissue evidence="2">Leaf</tissue>
    </source>
</reference>
<feature type="region of interest" description="Disordered" evidence="1">
    <location>
        <begin position="116"/>
        <end position="145"/>
    </location>
</feature>
<feature type="compositionally biased region" description="Basic residues" evidence="1">
    <location>
        <begin position="127"/>
        <end position="142"/>
    </location>
</feature>
<evidence type="ECO:0000313" key="2">
    <source>
        <dbReference type="EMBL" id="KAJ8899717.1"/>
    </source>
</evidence>